<dbReference type="EMBL" id="JABUQZ010000001">
    <property type="protein sequence ID" value="NUC73908.1"/>
    <property type="molecule type" value="Genomic_DNA"/>
</dbReference>
<evidence type="ECO:0000259" key="1">
    <source>
        <dbReference type="SMART" id="SM00418"/>
    </source>
</evidence>
<protein>
    <submittedName>
        <fullName evidence="2">Transcriptional regulator</fullName>
    </submittedName>
</protein>
<dbReference type="InterPro" id="IPR027395">
    <property type="entry name" value="WH_DNA-bd_dom"/>
</dbReference>
<dbReference type="CDD" id="cd00090">
    <property type="entry name" value="HTH_ARSR"/>
    <property type="match status" value="1"/>
</dbReference>
<dbReference type="RefSeq" id="WP_174681694.1">
    <property type="nucleotide sequence ID" value="NZ_JABUQZ010000001.1"/>
</dbReference>
<dbReference type="InterPro" id="IPR036390">
    <property type="entry name" value="WH_DNA-bd_sf"/>
</dbReference>
<sequence length="107" mass="12274">MNLPSDLKLIHQPTRLRIMGVLYKHRDVSYTHIRNHLDLTDGNLASHAEKLEQAGYVEDRRAWAQNGFETRYQITKAGVTAFQAYLQELSGFVDEHETEQQSDSGKS</sequence>
<accession>A0ABX2LHQ8</accession>
<feature type="domain" description="HTH arsR-type" evidence="1">
    <location>
        <begin position="5"/>
        <end position="87"/>
    </location>
</feature>
<evidence type="ECO:0000313" key="3">
    <source>
        <dbReference type="Proteomes" id="UP001016761"/>
    </source>
</evidence>
<gene>
    <name evidence="2" type="ORF">HTZ84_16640</name>
</gene>
<dbReference type="InterPro" id="IPR036388">
    <property type="entry name" value="WH-like_DNA-bd_sf"/>
</dbReference>
<dbReference type="PANTHER" id="PTHR37318">
    <property type="entry name" value="BSL7504 PROTEIN"/>
    <property type="match status" value="1"/>
</dbReference>
<dbReference type="InterPro" id="IPR001845">
    <property type="entry name" value="HTH_ArsR_DNA-bd_dom"/>
</dbReference>
<dbReference type="Proteomes" id="UP001016761">
    <property type="component" value="Unassembled WGS sequence"/>
</dbReference>
<dbReference type="Pfam" id="PF13601">
    <property type="entry name" value="HTH_34"/>
    <property type="match status" value="1"/>
</dbReference>
<name>A0ABX2LHQ8_9EURY</name>
<organism evidence="2 3">
    <name type="scientific">Haloterrigena gelatinilytica</name>
    <dbReference type="NCBI Taxonomy" id="2741724"/>
    <lineage>
        <taxon>Archaea</taxon>
        <taxon>Methanobacteriati</taxon>
        <taxon>Methanobacteriota</taxon>
        <taxon>Stenosarchaea group</taxon>
        <taxon>Halobacteria</taxon>
        <taxon>Halobacteriales</taxon>
        <taxon>Natrialbaceae</taxon>
        <taxon>Haloterrigena</taxon>
    </lineage>
</organism>
<dbReference type="SMART" id="SM00418">
    <property type="entry name" value="HTH_ARSR"/>
    <property type="match status" value="1"/>
</dbReference>
<comment type="caution">
    <text evidence="2">The sequence shown here is derived from an EMBL/GenBank/DDBJ whole genome shotgun (WGS) entry which is preliminary data.</text>
</comment>
<proteinExistence type="predicted"/>
<dbReference type="SUPFAM" id="SSF46785">
    <property type="entry name" value="Winged helix' DNA-binding domain"/>
    <property type="match status" value="1"/>
</dbReference>
<evidence type="ECO:0000313" key="2">
    <source>
        <dbReference type="EMBL" id="NUC73908.1"/>
    </source>
</evidence>
<keyword evidence="3" id="KW-1185">Reference proteome</keyword>
<dbReference type="PANTHER" id="PTHR37318:SF1">
    <property type="entry name" value="BSL7504 PROTEIN"/>
    <property type="match status" value="1"/>
</dbReference>
<dbReference type="Gene3D" id="1.10.10.10">
    <property type="entry name" value="Winged helix-like DNA-binding domain superfamily/Winged helix DNA-binding domain"/>
    <property type="match status" value="1"/>
</dbReference>
<dbReference type="InterPro" id="IPR011991">
    <property type="entry name" value="ArsR-like_HTH"/>
</dbReference>
<reference evidence="2 3" key="1">
    <citation type="submission" date="2020-06" db="EMBL/GenBank/DDBJ databases">
        <title>Haloterrigena sp. nov., an extremely halophilic archaeon isolated from a saline sediment.</title>
        <authorList>
            <person name="Liu B.-B."/>
        </authorList>
    </citation>
    <scope>NUCLEOTIDE SEQUENCE [LARGE SCALE GENOMIC DNA]</scope>
    <source>
        <strain evidence="2 3">SYSU A558-1</strain>
    </source>
</reference>